<proteinExistence type="inferred from homology"/>
<sequence>MRVGIGYDVHALVEDRPLILGGIEIPYERGLLGHSDADVLTHAIMDALLGALALGDIGKHFPDTDERFRGISSLALLEEVRRLLNEKGYQLGNLDCILVAQRPKLAGFIPAMQEKLAATLKVKLDQISVKATTTEHLGFEGREEGISAQAIVSLVKIEEEQ</sequence>
<evidence type="ECO:0000256" key="1">
    <source>
        <dbReference type="ARBA" id="ARBA00000200"/>
    </source>
</evidence>
<feature type="binding site" evidence="8">
    <location>
        <begin position="8"/>
        <end position="10"/>
    </location>
    <ligand>
        <name>4-CDP-2-C-methyl-D-erythritol 2-phosphate</name>
        <dbReference type="ChEBI" id="CHEBI:57919"/>
    </ligand>
</feature>
<keyword evidence="5 8" id="KW-0479">Metal-binding</keyword>
<dbReference type="GO" id="GO:0016114">
    <property type="term" value="P:terpenoid biosynthetic process"/>
    <property type="evidence" value="ECO:0007669"/>
    <property type="project" value="InterPro"/>
</dbReference>
<keyword evidence="7 8" id="KW-0456">Lyase</keyword>
<feature type="binding site" evidence="8">
    <location>
        <position position="139"/>
    </location>
    <ligand>
        <name>4-CDP-2-C-methyl-D-erythritol 2-phosphate</name>
        <dbReference type="ChEBI" id="CHEBI:57919"/>
    </ligand>
</feature>
<dbReference type="NCBIfam" id="TIGR00151">
    <property type="entry name" value="ispF"/>
    <property type="match status" value="1"/>
</dbReference>
<dbReference type="GO" id="GO:0046872">
    <property type="term" value="F:metal ion binding"/>
    <property type="evidence" value="ECO:0007669"/>
    <property type="project" value="UniProtKB-KW"/>
</dbReference>
<organism evidence="11 12">
    <name type="scientific">Desulfitobacterium metallireducens DSM 15288</name>
    <dbReference type="NCBI Taxonomy" id="871968"/>
    <lineage>
        <taxon>Bacteria</taxon>
        <taxon>Bacillati</taxon>
        <taxon>Bacillota</taxon>
        <taxon>Clostridia</taxon>
        <taxon>Eubacteriales</taxon>
        <taxon>Desulfitobacteriaceae</taxon>
        <taxon>Desulfitobacterium</taxon>
    </lineage>
</organism>
<dbReference type="GO" id="GO:0019288">
    <property type="term" value="P:isopentenyl diphosphate biosynthetic process, methylerythritol 4-phosphate pathway"/>
    <property type="evidence" value="ECO:0007669"/>
    <property type="project" value="UniProtKB-UniRule"/>
</dbReference>
<dbReference type="CDD" id="cd00554">
    <property type="entry name" value="MECDP_synthase"/>
    <property type="match status" value="1"/>
</dbReference>
<feature type="binding site" evidence="8">
    <location>
        <begin position="132"/>
        <end position="135"/>
    </location>
    <ligand>
        <name>4-CDP-2-C-methyl-D-erythritol 2-phosphate</name>
        <dbReference type="ChEBI" id="CHEBI:57919"/>
    </ligand>
</feature>
<evidence type="ECO:0000256" key="6">
    <source>
        <dbReference type="ARBA" id="ARBA00023229"/>
    </source>
</evidence>
<comment type="caution">
    <text evidence="8">Lacks conserved residue(s) required for the propagation of feature annotation.</text>
</comment>
<evidence type="ECO:0000256" key="2">
    <source>
        <dbReference type="ARBA" id="ARBA00004709"/>
    </source>
</evidence>
<feature type="binding site" evidence="8">
    <location>
        <position position="142"/>
    </location>
    <ligand>
        <name>4-CDP-2-C-methyl-D-erythritol 2-phosphate</name>
        <dbReference type="ChEBI" id="CHEBI:57919"/>
    </ligand>
</feature>
<dbReference type="UniPathway" id="UPA00056">
    <property type="reaction ID" value="UER00095"/>
</dbReference>
<evidence type="ECO:0000256" key="8">
    <source>
        <dbReference type="HAMAP-Rule" id="MF_00107"/>
    </source>
</evidence>
<feature type="domain" description="2-C-methyl-D-erythritol 2,4-cyclodiphosphate synthase" evidence="10">
    <location>
        <begin position="1"/>
        <end position="154"/>
    </location>
</feature>
<feature type="binding site" evidence="8">
    <location>
        <begin position="56"/>
        <end position="58"/>
    </location>
    <ligand>
        <name>4-CDP-2-C-methyl-D-erythritol 2-phosphate</name>
        <dbReference type="ChEBI" id="CHEBI:57919"/>
    </ligand>
</feature>
<dbReference type="Gene3D" id="3.30.1330.50">
    <property type="entry name" value="2-C-methyl-D-erythritol 2,4-cyclodiphosphate synthase"/>
    <property type="match status" value="1"/>
</dbReference>
<evidence type="ECO:0000256" key="3">
    <source>
        <dbReference type="ARBA" id="ARBA00008480"/>
    </source>
</evidence>
<evidence type="ECO:0000259" key="10">
    <source>
        <dbReference type="Pfam" id="PF02542"/>
    </source>
</evidence>
<feature type="binding site" evidence="8">
    <location>
        <position position="10"/>
    </location>
    <ligand>
        <name>a divalent metal cation</name>
        <dbReference type="ChEBI" id="CHEBI:60240"/>
    </ligand>
</feature>
<evidence type="ECO:0000256" key="9">
    <source>
        <dbReference type="RuleBase" id="RU004395"/>
    </source>
</evidence>
<feature type="binding site" evidence="8">
    <location>
        <position position="8"/>
    </location>
    <ligand>
        <name>a divalent metal cation</name>
        <dbReference type="ChEBI" id="CHEBI:60240"/>
    </ligand>
</feature>
<dbReference type="InterPro" id="IPR003526">
    <property type="entry name" value="MECDP_synthase"/>
</dbReference>
<feature type="binding site" evidence="8">
    <location>
        <begin position="34"/>
        <end position="35"/>
    </location>
    <ligand>
        <name>4-CDP-2-C-methyl-D-erythritol 2-phosphate</name>
        <dbReference type="ChEBI" id="CHEBI:57919"/>
    </ligand>
</feature>
<dbReference type="STRING" id="871968.DESME_01325"/>
<dbReference type="HOGENOM" id="CLU_084630_2_0_9"/>
<dbReference type="Proteomes" id="UP000010847">
    <property type="component" value="Chromosome"/>
</dbReference>
<keyword evidence="12" id="KW-1185">Reference proteome</keyword>
<name>W0E8M6_9FIRM</name>
<dbReference type="eggNOG" id="COG0245">
    <property type="taxonomic scope" value="Bacteria"/>
</dbReference>
<comment type="subunit">
    <text evidence="8">Homotrimer.</text>
</comment>
<dbReference type="GO" id="GO:0008685">
    <property type="term" value="F:2-C-methyl-D-erythritol 2,4-cyclodiphosphate synthase activity"/>
    <property type="evidence" value="ECO:0007669"/>
    <property type="project" value="UniProtKB-UniRule"/>
</dbReference>
<dbReference type="PANTHER" id="PTHR43181:SF1">
    <property type="entry name" value="2-C-METHYL-D-ERYTHRITOL 2,4-CYCLODIPHOSPHATE SYNTHASE, CHLOROPLASTIC"/>
    <property type="match status" value="1"/>
</dbReference>
<evidence type="ECO:0000256" key="7">
    <source>
        <dbReference type="ARBA" id="ARBA00023239"/>
    </source>
</evidence>
<comment type="catalytic activity">
    <reaction evidence="1 8 9">
        <text>4-CDP-2-C-methyl-D-erythritol 2-phosphate = 2-C-methyl-D-erythritol 2,4-cyclic diphosphate + CMP</text>
        <dbReference type="Rhea" id="RHEA:23864"/>
        <dbReference type="ChEBI" id="CHEBI:57919"/>
        <dbReference type="ChEBI" id="CHEBI:58483"/>
        <dbReference type="ChEBI" id="CHEBI:60377"/>
        <dbReference type="EC" id="4.6.1.12"/>
    </reaction>
</comment>
<dbReference type="HAMAP" id="MF_00107">
    <property type="entry name" value="IspF"/>
    <property type="match status" value="1"/>
</dbReference>
<feature type="binding site" evidence="8">
    <location>
        <begin position="61"/>
        <end position="65"/>
    </location>
    <ligand>
        <name>4-CDP-2-C-methyl-D-erythritol 2-phosphate</name>
        <dbReference type="ChEBI" id="CHEBI:57919"/>
    </ligand>
</feature>
<dbReference type="FunFam" id="3.30.1330.50:FF:000001">
    <property type="entry name" value="2-C-methyl-D-erythritol 2,4-cyclodiphosphate synthase"/>
    <property type="match status" value="1"/>
</dbReference>
<feature type="site" description="Transition state stabilizer" evidence="8">
    <location>
        <position position="34"/>
    </location>
</feature>
<dbReference type="Pfam" id="PF02542">
    <property type="entry name" value="YgbB"/>
    <property type="match status" value="1"/>
</dbReference>
<dbReference type="SUPFAM" id="SSF69765">
    <property type="entry name" value="IpsF-like"/>
    <property type="match status" value="1"/>
</dbReference>
<feature type="site" description="Transition state stabilizer" evidence="8">
    <location>
        <position position="133"/>
    </location>
</feature>
<protein>
    <recommendedName>
        <fullName evidence="4 8">2-C-methyl-D-erythritol 2,4-cyclodiphosphate synthase</fullName>
        <shortName evidence="8">MECDP-synthase</shortName>
        <shortName evidence="8">MECPP-synthase</shortName>
        <shortName evidence="8">MECPS</shortName>
        <ecNumber evidence="4 8">4.6.1.12</ecNumber>
    </recommendedName>
</protein>
<evidence type="ECO:0000313" key="12">
    <source>
        <dbReference type="Proteomes" id="UP000010847"/>
    </source>
</evidence>
<comment type="pathway">
    <text evidence="2 8">Isoprenoid biosynthesis; isopentenyl diphosphate biosynthesis via DXP pathway; isopentenyl diphosphate from 1-deoxy-D-xylulose 5-phosphate: step 4/6.</text>
</comment>
<dbReference type="InterPro" id="IPR036571">
    <property type="entry name" value="MECDP_synthase_sf"/>
</dbReference>
<comment type="cofactor">
    <cofactor evidence="8">
        <name>a divalent metal cation</name>
        <dbReference type="ChEBI" id="CHEBI:60240"/>
    </cofactor>
    <text evidence="8">Binds 1 divalent metal cation per subunit.</text>
</comment>
<dbReference type="OrthoDB" id="9804336at2"/>
<evidence type="ECO:0000313" key="11">
    <source>
        <dbReference type="EMBL" id="AHF05873.1"/>
    </source>
</evidence>
<evidence type="ECO:0000256" key="5">
    <source>
        <dbReference type="ARBA" id="ARBA00022723"/>
    </source>
</evidence>
<dbReference type="KEGG" id="dmt:DESME_01325"/>
<dbReference type="PROSITE" id="PS01350">
    <property type="entry name" value="ISPF"/>
    <property type="match status" value="1"/>
</dbReference>
<reference evidence="11 12" key="1">
    <citation type="submission" date="2013-12" db="EMBL/GenBank/DDBJ databases">
        <authorList>
            <consortium name="DOE Joint Genome Institute"/>
            <person name="Smidt H."/>
            <person name="Huntemann M."/>
            <person name="Han J."/>
            <person name="Chen A."/>
            <person name="Kyrpides N."/>
            <person name="Mavromatis K."/>
            <person name="Markowitz V."/>
            <person name="Palaniappan K."/>
            <person name="Ivanova N."/>
            <person name="Schaumberg A."/>
            <person name="Pati A."/>
            <person name="Liolios K."/>
            <person name="Nordberg H.P."/>
            <person name="Cantor M.N."/>
            <person name="Hua S.X."/>
            <person name="Woyke T."/>
        </authorList>
    </citation>
    <scope>NUCLEOTIDE SEQUENCE [LARGE SCALE GENOMIC DNA]</scope>
    <source>
        <strain evidence="12">DSM 15288</strain>
    </source>
</reference>
<feature type="binding site" evidence="8">
    <location>
        <position position="42"/>
    </location>
    <ligand>
        <name>a divalent metal cation</name>
        <dbReference type="ChEBI" id="CHEBI:60240"/>
    </ligand>
</feature>
<keyword evidence="6 8" id="KW-0414">Isoprene biosynthesis</keyword>
<dbReference type="InterPro" id="IPR020555">
    <property type="entry name" value="MECDP_synthase_CS"/>
</dbReference>
<comment type="similarity">
    <text evidence="3 8 9">Belongs to the IspF family.</text>
</comment>
<dbReference type="EMBL" id="CP007032">
    <property type="protein sequence ID" value="AHF05873.1"/>
    <property type="molecule type" value="Genomic_DNA"/>
</dbReference>
<accession>W0E8M6</accession>
<dbReference type="PANTHER" id="PTHR43181">
    <property type="entry name" value="2-C-METHYL-D-ERYTHRITOL 2,4-CYCLODIPHOSPHATE SYNTHASE, CHLOROPLASTIC"/>
    <property type="match status" value="1"/>
</dbReference>
<comment type="function">
    <text evidence="8">Involved in the biosynthesis of isopentenyl diphosphate (IPP) and dimethylallyl diphosphate (DMAPP), two major building blocks of isoprenoid compounds. Catalyzes the conversion of 4-diphosphocytidyl-2-C-methyl-D-erythritol 2-phosphate (CDP-ME2P) to 2-C-methyl-D-erythritol 2,4-cyclodiphosphate (ME-CPP) with a corresponding release of cytidine 5-monophosphate (CMP).</text>
</comment>
<evidence type="ECO:0000256" key="4">
    <source>
        <dbReference type="ARBA" id="ARBA00012579"/>
    </source>
</evidence>
<gene>
    <name evidence="8" type="primary">ispF</name>
    <name evidence="11" type="ORF">DESME_01325</name>
</gene>
<dbReference type="AlphaFoldDB" id="W0E8M6"/>
<dbReference type="EC" id="4.6.1.12" evidence="4 8"/>